<sequence>MSKKIIYEVYWIRALACLAVVLVHAVNTTLANYEGALSQFEEYFLIFIRFAAFFGTPAFVFISELLLARAYPDGVPPGFFKKRIRFLLVPFAVMGLIFALLQSDTPGAFFQNGALNLFAGGYTGYFVLIIFQFYILHVLLNKKLQRFPAAPVLLVAFAVQAAYIGFFNFNEPPSNQVAEYIWLRGHWIPFFGWIFYFTLGYYAGRHFDRVKTWIISHRRTVTAVPVIALGWIIVNVRTDFIDVVSSKRLDNIVYTIAVVALILFIAARAKKVPWPVMFVSKYSFNIYLLHTLVIYPIPAIAGVSPTIYTLFIFVAALIGSIAVAKLIHLWAPGKLLIGKKLPSPNRQTVKTAR</sequence>
<evidence type="ECO:0000256" key="4">
    <source>
        <dbReference type="ARBA" id="ARBA00022692"/>
    </source>
</evidence>
<keyword evidence="3" id="KW-1003">Cell membrane</keyword>
<protein>
    <submittedName>
        <fullName evidence="9">Adhesin</fullName>
    </submittedName>
</protein>
<comment type="subcellular location">
    <subcellularLocation>
        <location evidence="1">Cell membrane</location>
        <topology evidence="1">Multi-pass membrane protein</topology>
    </subcellularLocation>
</comment>
<dbReference type="GO" id="GO:0016413">
    <property type="term" value="F:O-acetyltransferase activity"/>
    <property type="evidence" value="ECO:0007669"/>
    <property type="project" value="TreeGrafter"/>
</dbReference>
<comment type="caution">
    <text evidence="9">The sequence shown here is derived from an EMBL/GenBank/DDBJ whole genome shotgun (WGS) entry which is preliminary data.</text>
</comment>
<evidence type="ECO:0000256" key="7">
    <source>
        <dbReference type="SAM" id="Phobius"/>
    </source>
</evidence>
<evidence type="ECO:0000256" key="3">
    <source>
        <dbReference type="ARBA" id="ARBA00022475"/>
    </source>
</evidence>
<dbReference type="AlphaFoldDB" id="A0A3M7TZI9"/>
<accession>A0A3M7TZI9</accession>
<evidence type="ECO:0000313" key="9">
    <source>
        <dbReference type="EMBL" id="RNA69855.1"/>
    </source>
</evidence>
<evidence type="ECO:0000256" key="5">
    <source>
        <dbReference type="ARBA" id="ARBA00022989"/>
    </source>
</evidence>
<feature type="transmembrane region" description="Helical" evidence="7">
    <location>
        <begin position="252"/>
        <end position="270"/>
    </location>
</feature>
<dbReference type="PANTHER" id="PTHR40074:SF2">
    <property type="entry name" value="O-ACETYLTRANSFERASE WECH"/>
    <property type="match status" value="1"/>
</dbReference>
<dbReference type="OrthoDB" id="65129at2"/>
<keyword evidence="6 7" id="KW-0472">Membrane</keyword>
<dbReference type="InterPro" id="IPR002656">
    <property type="entry name" value="Acyl_transf_3_dom"/>
</dbReference>
<organism evidence="9 10">
    <name type="scientific">Alteribacter keqinensis</name>
    <dbReference type="NCBI Taxonomy" id="2483800"/>
    <lineage>
        <taxon>Bacteria</taxon>
        <taxon>Bacillati</taxon>
        <taxon>Bacillota</taxon>
        <taxon>Bacilli</taxon>
        <taxon>Bacillales</taxon>
        <taxon>Bacillaceae</taxon>
        <taxon>Alteribacter</taxon>
    </lineage>
</organism>
<reference evidence="9 10" key="1">
    <citation type="submission" date="2018-10" db="EMBL/GenBank/DDBJ databases">
        <title>Bacillus Keqinensis sp. nov., a moderately halophilic bacterium isolated from a saline-alkaline lake.</title>
        <authorList>
            <person name="Wang H."/>
        </authorList>
    </citation>
    <scope>NUCLEOTIDE SEQUENCE [LARGE SCALE GENOMIC DNA]</scope>
    <source>
        <strain evidence="9 10">KQ-3</strain>
    </source>
</reference>
<feature type="transmembrane region" description="Helical" evidence="7">
    <location>
        <begin position="122"/>
        <end position="140"/>
    </location>
</feature>
<comment type="similarity">
    <text evidence="2">Belongs to the acyltransferase 3 family.</text>
</comment>
<keyword evidence="5 7" id="KW-1133">Transmembrane helix</keyword>
<dbReference type="Pfam" id="PF01757">
    <property type="entry name" value="Acyl_transf_3"/>
    <property type="match status" value="1"/>
</dbReference>
<gene>
    <name evidence="9" type="ORF">EBO34_07960</name>
</gene>
<feature type="transmembrane region" description="Helical" evidence="7">
    <location>
        <begin position="181"/>
        <end position="199"/>
    </location>
</feature>
<evidence type="ECO:0000259" key="8">
    <source>
        <dbReference type="Pfam" id="PF01757"/>
    </source>
</evidence>
<feature type="transmembrane region" description="Helical" evidence="7">
    <location>
        <begin position="12"/>
        <end position="31"/>
    </location>
</feature>
<evidence type="ECO:0000256" key="2">
    <source>
        <dbReference type="ARBA" id="ARBA00007400"/>
    </source>
</evidence>
<feature type="transmembrane region" description="Helical" evidence="7">
    <location>
        <begin position="220"/>
        <end position="240"/>
    </location>
</feature>
<evidence type="ECO:0000313" key="10">
    <source>
        <dbReference type="Proteomes" id="UP000278746"/>
    </source>
</evidence>
<keyword evidence="4 7" id="KW-0812">Transmembrane</keyword>
<dbReference type="GO" id="GO:0009246">
    <property type="term" value="P:enterobacterial common antigen biosynthetic process"/>
    <property type="evidence" value="ECO:0007669"/>
    <property type="project" value="TreeGrafter"/>
</dbReference>
<dbReference type="Proteomes" id="UP000278746">
    <property type="component" value="Unassembled WGS sequence"/>
</dbReference>
<feature type="transmembrane region" description="Helical" evidence="7">
    <location>
        <begin position="282"/>
        <end position="301"/>
    </location>
</feature>
<dbReference type="RefSeq" id="WP_122897367.1">
    <property type="nucleotide sequence ID" value="NZ_RHIB01000001.1"/>
</dbReference>
<keyword evidence="10" id="KW-1185">Reference proteome</keyword>
<evidence type="ECO:0000256" key="6">
    <source>
        <dbReference type="ARBA" id="ARBA00023136"/>
    </source>
</evidence>
<feature type="transmembrane region" description="Helical" evidence="7">
    <location>
        <begin position="84"/>
        <end position="102"/>
    </location>
</feature>
<dbReference type="EMBL" id="RHIB01000001">
    <property type="protein sequence ID" value="RNA69855.1"/>
    <property type="molecule type" value="Genomic_DNA"/>
</dbReference>
<dbReference type="GO" id="GO:0005886">
    <property type="term" value="C:plasma membrane"/>
    <property type="evidence" value="ECO:0007669"/>
    <property type="project" value="UniProtKB-SubCell"/>
</dbReference>
<feature type="domain" description="Acyltransferase 3" evidence="8">
    <location>
        <begin position="8"/>
        <end position="324"/>
    </location>
</feature>
<feature type="transmembrane region" description="Helical" evidence="7">
    <location>
        <begin position="152"/>
        <end position="169"/>
    </location>
</feature>
<feature type="transmembrane region" description="Helical" evidence="7">
    <location>
        <begin position="43"/>
        <end position="63"/>
    </location>
</feature>
<proteinExistence type="inferred from homology"/>
<dbReference type="PANTHER" id="PTHR40074">
    <property type="entry name" value="O-ACETYLTRANSFERASE WECH"/>
    <property type="match status" value="1"/>
</dbReference>
<name>A0A3M7TZI9_9BACI</name>
<evidence type="ECO:0000256" key="1">
    <source>
        <dbReference type="ARBA" id="ARBA00004651"/>
    </source>
</evidence>
<feature type="transmembrane region" description="Helical" evidence="7">
    <location>
        <begin position="307"/>
        <end position="331"/>
    </location>
</feature>